<reference evidence="1 2" key="1">
    <citation type="journal article" date="2020" name="Int. J. Syst. Evol. Microbiol.">
        <title>Alistipes communis sp. nov., Alistipes dispar sp. nov. and Alistipes onderdonkii subsp. vulgaris subsp. nov., isolated from human faeces, and creation of Alistipes onderdonkii subsp. onderdonkii subsp. nov.</title>
        <authorList>
            <person name="Sakamoto M."/>
            <person name="Ikeyama N."/>
            <person name="Ogata Y."/>
            <person name="Suda W."/>
            <person name="Iino T."/>
            <person name="Hattori M."/>
            <person name="Ohkuma M."/>
        </authorList>
    </citation>
    <scope>NUCLEOTIDE SEQUENCE [LARGE SCALE GENOMIC DNA]</scope>
    <source>
        <strain evidence="1 2">5CPYCFAH4</strain>
    </source>
</reference>
<keyword evidence="2" id="KW-1185">Reference proteome</keyword>
<protein>
    <submittedName>
        <fullName evidence="1">Aminodeoxychorismate/anthranilate synthase component II</fullName>
    </submittedName>
</protein>
<sequence length="197" mass="21791">MQLLLIDNYDSFTYNLLHLVREVCESADRIVVVPNDRISAMEVGDYDRILLSPGPGVPSEAGTLLDVVRTAAGRIPILGVCLGHQAIAEAFGAELCNLEHPLHGVRSRVRLDTSSRIFRGLPPTVAVGRYHSWMVDGETLPPDLKATAWDDEGRVMAIEHVRYAVYGMQFHPESYMTECGGGIIRNFLNSDVCEPKK</sequence>
<name>A0ACA8QZ68_9BACT</name>
<proteinExistence type="predicted"/>
<organism evidence="1 2">
    <name type="scientific">Alistipes onderdonkii subsp. vulgaris</name>
    <dbReference type="NCBI Taxonomy" id="2585117"/>
    <lineage>
        <taxon>Bacteria</taxon>
        <taxon>Pseudomonadati</taxon>
        <taxon>Bacteroidota</taxon>
        <taxon>Bacteroidia</taxon>
        <taxon>Bacteroidales</taxon>
        <taxon>Rikenellaceae</taxon>
        <taxon>Alistipes</taxon>
    </lineage>
</organism>
<evidence type="ECO:0000313" key="1">
    <source>
        <dbReference type="EMBL" id="BBL09866.1"/>
    </source>
</evidence>
<dbReference type="Proteomes" id="UP000317465">
    <property type="component" value="Chromosome"/>
</dbReference>
<dbReference type="EMBL" id="AP019737">
    <property type="protein sequence ID" value="BBL09866.1"/>
    <property type="molecule type" value="Genomic_DNA"/>
</dbReference>
<evidence type="ECO:0000313" key="2">
    <source>
        <dbReference type="Proteomes" id="UP000317465"/>
    </source>
</evidence>
<accession>A0ACA8QZ68</accession>
<gene>
    <name evidence="1" type="ORF">A5CPYCFAH4_20900</name>
</gene>